<evidence type="ECO:0000256" key="2">
    <source>
        <dbReference type="ARBA" id="ARBA00005896"/>
    </source>
</evidence>
<sequence length="277" mass="30531">MPITTSPIGPTTGVEIAGLRGGALVDRGVADECRAALDRYGVVIYREADIGDDDLVEFSRLLGEVVPLAMGGHERPEIQRITRDASKSKLAAYREATFFWHIDGTTDTLPNKATLLTARQVSDDGSGDTEFANTYAAYEALPDEEKRELENVRVVHSFAASQSLVYPDPDPRERAAWAKVPSREHPLVWTRGSGRKSLLIGATAGEVVGGDPEEGRALLDRLLSWATRPEFTIRHRWRPGDLVIWDNTGMLHRAQPYAETSSRLMHRTSLAGEEAVQ</sequence>
<keyword evidence="4 8" id="KW-0223">Dioxygenase</keyword>
<evidence type="ECO:0000259" key="7">
    <source>
        <dbReference type="Pfam" id="PF02668"/>
    </source>
</evidence>
<comment type="similarity">
    <text evidence="2">Belongs to the TfdA dioxygenase family.</text>
</comment>
<evidence type="ECO:0000313" key="8">
    <source>
        <dbReference type="EMBL" id="GAA2415237.1"/>
    </source>
</evidence>
<accession>A0ABN3IXI5</accession>
<dbReference type="PANTHER" id="PTHR43779:SF3">
    <property type="entry name" value="(3R)-3-[(CARBOXYMETHYL)AMINO]FATTY ACID OXYGENASE_DECARBOXYLASE"/>
    <property type="match status" value="1"/>
</dbReference>
<organism evidence="8 9">
    <name type="scientific">Actinomadura vinacea</name>
    <dbReference type="NCBI Taxonomy" id="115336"/>
    <lineage>
        <taxon>Bacteria</taxon>
        <taxon>Bacillati</taxon>
        <taxon>Actinomycetota</taxon>
        <taxon>Actinomycetes</taxon>
        <taxon>Streptosporangiales</taxon>
        <taxon>Thermomonosporaceae</taxon>
        <taxon>Actinomadura</taxon>
    </lineage>
</organism>
<dbReference type="InterPro" id="IPR003819">
    <property type="entry name" value="TauD/TfdA-like"/>
</dbReference>
<dbReference type="Gene3D" id="3.60.130.10">
    <property type="entry name" value="Clavaminate synthase-like"/>
    <property type="match status" value="1"/>
</dbReference>
<gene>
    <name evidence="8" type="ORF">GCM10010191_26780</name>
</gene>
<dbReference type="Pfam" id="PF02668">
    <property type="entry name" value="TauD"/>
    <property type="match status" value="1"/>
</dbReference>
<feature type="domain" description="TauD/TfdA-like" evidence="7">
    <location>
        <begin position="6"/>
        <end position="268"/>
    </location>
</feature>
<keyword evidence="3" id="KW-0479">Metal-binding</keyword>
<dbReference type="PANTHER" id="PTHR43779">
    <property type="entry name" value="DIOXYGENASE RV0097-RELATED"/>
    <property type="match status" value="1"/>
</dbReference>
<keyword evidence="5" id="KW-0560">Oxidoreductase</keyword>
<evidence type="ECO:0000256" key="5">
    <source>
        <dbReference type="ARBA" id="ARBA00023002"/>
    </source>
</evidence>
<comment type="caution">
    <text evidence="8">The sequence shown here is derived from an EMBL/GenBank/DDBJ whole genome shotgun (WGS) entry which is preliminary data.</text>
</comment>
<dbReference type="InterPro" id="IPR051178">
    <property type="entry name" value="TfdA_dioxygenase"/>
</dbReference>
<keyword evidence="9" id="KW-1185">Reference proteome</keyword>
<dbReference type="RefSeq" id="WP_344589199.1">
    <property type="nucleotide sequence ID" value="NZ_BAAARW010000011.1"/>
</dbReference>
<dbReference type="InterPro" id="IPR042098">
    <property type="entry name" value="TauD-like_sf"/>
</dbReference>
<evidence type="ECO:0000256" key="1">
    <source>
        <dbReference type="ARBA" id="ARBA00001954"/>
    </source>
</evidence>
<proteinExistence type="inferred from homology"/>
<dbReference type="Proteomes" id="UP001501231">
    <property type="component" value="Unassembled WGS sequence"/>
</dbReference>
<name>A0ABN3IXI5_9ACTN</name>
<protein>
    <submittedName>
        <fullName evidence="8">TauD/TfdA family dioxygenase</fullName>
    </submittedName>
</protein>
<comment type="cofactor">
    <cofactor evidence="1">
        <name>Fe(2+)</name>
        <dbReference type="ChEBI" id="CHEBI:29033"/>
    </cofactor>
</comment>
<keyword evidence="6" id="KW-0408">Iron</keyword>
<evidence type="ECO:0000256" key="3">
    <source>
        <dbReference type="ARBA" id="ARBA00022723"/>
    </source>
</evidence>
<evidence type="ECO:0000313" key="9">
    <source>
        <dbReference type="Proteomes" id="UP001501231"/>
    </source>
</evidence>
<reference evidence="8 9" key="1">
    <citation type="journal article" date="2019" name="Int. J. Syst. Evol. Microbiol.">
        <title>The Global Catalogue of Microorganisms (GCM) 10K type strain sequencing project: providing services to taxonomists for standard genome sequencing and annotation.</title>
        <authorList>
            <consortium name="The Broad Institute Genomics Platform"/>
            <consortium name="The Broad Institute Genome Sequencing Center for Infectious Disease"/>
            <person name="Wu L."/>
            <person name="Ma J."/>
        </authorList>
    </citation>
    <scope>NUCLEOTIDE SEQUENCE [LARGE SCALE GENOMIC DNA]</scope>
    <source>
        <strain evidence="8 9">JCM 3325</strain>
    </source>
</reference>
<dbReference type="GO" id="GO:0051213">
    <property type="term" value="F:dioxygenase activity"/>
    <property type="evidence" value="ECO:0007669"/>
    <property type="project" value="UniProtKB-KW"/>
</dbReference>
<dbReference type="EMBL" id="BAAARW010000011">
    <property type="protein sequence ID" value="GAA2415237.1"/>
    <property type="molecule type" value="Genomic_DNA"/>
</dbReference>
<evidence type="ECO:0000256" key="6">
    <source>
        <dbReference type="ARBA" id="ARBA00023004"/>
    </source>
</evidence>
<dbReference type="SUPFAM" id="SSF51197">
    <property type="entry name" value="Clavaminate synthase-like"/>
    <property type="match status" value="1"/>
</dbReference>
<evidence type="ECO:0000256" key="4">
    <source>
        <dbReference type="ARBA" id="ARBA00022964"/>
    </source>
</evidence>